<sequence>MEFRLHPQLERDSLPITTLPLSEVRLINDSQYPWVILVPRVPDISECIDLSAELQQMLFWESSYICQMLRTVFKPDKLNVAAIGNMVPQLHLHHIARYKQDAGWPKPVWGQLPMQAYSSDEARQCIYKIEQYFQHNNFDQYKENR</sequence>
<dbReference type="InterPro" id="IPR026026">
    <property type="entry name" value="HIT_Hint"/>
</dbReference>
<dbReference type="PIRSF" id="PIRSF000714">
    <property type="entry name" value="HIT"/>
    <property type="match status" value="1"/>
</dbReference>
<name>A0A8J6IRM4_9ALTE</name>
<evidence type="ECO:0000259" key="2">
    <source>
        <dbReference type="PROSITE" id="PS51084"/>
    </source>
</evidence>
<dbReference type="Proteomes" id="UP000601768">
    <property type="component" value="Unassembled WGS sequence"/>
</dbReference>
<protein>
    <submittedName>
        <fullName evidence="3">HIT domain-containing protein</fullName>
    </submittedName>
</protein>
<comment type="caution">
    <text evidence="1">Lacks conserved residue(s) required for the propagation of feature annotation.</text>
</comment>
<dbReference type="PROSITE" id="PS51084">
    <property type="entry name" value="HIT_2"/>
    <property type="match status" value="1"/>
</dbReference>
<evidence type="ECO:0000256" key="1">
    <source>
        <dbReference type="PROSITE-ProRule" id="PRU00464"/>
    </source>
</evidence>
<keyword evidence="4" id="KW-1185">Reference proteome</keyword>
<feature type="domain" description="HIT" evidence="2">
    <location>
        <begin position="35"/>
        <end position="104"/>
    </location>
</feature>
<dbReference type="RefSeq" id="WP_186504815.1">
    <property type="nucleotide sequence ID" value="NZ_JACNEP010000001.1"/>
</dbReference>
<evidence type="ECO:0000313" key="4">
    <source>
        <dbReference type="Proteomes" id="UP000601768"/>
    </source>
</evidence>
<reference evidence="3" key="2">
    <citation type="submission" date="2020-08" db="EMBL/GenBank/DDBJ databases">
        <authorList>
            <person name="Lai Q."/>
        </authorList>
    </citation>
    <scope>NUCLEOTIDE SEQUENCE</scope>
    <source>
        <strain evidence="3">S27-2</strain>
    </source>
</reference>
<dbReference type="Gene3D" id="3.30.428.10">
    <property type="entry name" value="HIT-like"/>
    <property type="match status" value="1"/>
</dbReference>
<proteinExistence type="predicted"/>
<dbReference type="EMBL" id="JACNEP010000001">
    <property type="protein sequence ID" value="MBC3764336.1"/>
    <property type="molecule type" value="Genomic_DNA"/>
</dbReference>
<dbReference type="InterPro" id="IPR011146">
    <property type="entry name" value="HIT-like"/>
</dbReference>
<accession>A0A8J6IRM4</accession>
<dbReference type="SUPFAM" id="SSF54197">
    <property type="entry name" value="HIT-like"/>
    <property type="match status" value="1"/>
</dbReference>
<dbReference type="Pfam" id="PF01230">
    <property type="entry name" value="HIT"/>
    <property type="match status" value="1"/>
</dbReference>
<comment type="caution">
    <text evidence="3">The sequence shown here is derived from an EMBL/GenBank/DDBJ whole genome shotgun (WGS) entry which is preliminary data.</text>
</comment>
<dbReference type="InterPro" id="IPR036265">
    <property type="entry name" value="HIT-like_sf"/>
</dbReference>
<gene>
    <name evidence="3" type="ORF">H8B19_00460</name>
</gene>
<reference evidence="3" key="1">
    <citation type="journal article" date="2018" name="Int. J. Syst. Evol. Microbiol.">
        <title>Neptunicella marina gen. nov., sp. nov., isolated from surface seawater.</title>
        <authorList>
            <person name="Liu X."/>
            <person name="Lai Q."/>
            <person name="Du Y."/>
            <person name="Zhang X."/>
            <person name="Liu Z."/>
            <person name="Sun F."/>
            <person name="Shao Z."/>
        </authorList>
    </citation>
    <scope>NUCLEOTIDE SEQUENCE</scope>
    <source>
        <strain evidence="3">S27-2</strain>
    </source>
</reference>
<dbReference type="AlphaFoldDB" id="A0A8J6IRM4"/>
<organism evidence="3 4">
    <name type="scientific">Neptunicella marina</name>
    <dbReference type="NCBI Taxonomy" id="2125989"/>
    <lineage>
        <taxon>Bacteria</taxon>
        <taxon>Pseudomonadati</taxon>
        <taxon>Pseudomonadota</taxon>
        <taxon>Gammaproteobacteria</taxon>
        <taxon>Alteromonadales</taxon>
        <taxon>Alteromonadaceae</taxon>
        <taxon>Neptunicella</taxon>
    </lineage>
</organism>
<evidence type="ECO:0000313" key="3">
    <source>
        <dbReference type="EMBL" id="MBC3764336.1"/>
    </source>
</evidence>
<dbReference type="GO" id="GO:0003824">
    <property type="term" value="F:catalytic activity"/>
    <property type="evidence" value="ECO:0007669"/>
    <property type="project" value="InterPro"/>
</dbReference>